<reference evidence="2 3" key="1">
    <citation type="submission" date="2018-06" db="EMBL/GenBank/DDBJ databases">
        <title>Genomic Encyclopedia of Type Strains, Phase III (KMG-III): the genomes of soil and plant-associated and newly described type strains.</title>
        <authorList>
            <person name="Whitman W."/>
        </authorList>
    </citation>
    <scope>NUCLEOTIDE SEQUENCE [LARGE SCALE GENOMIC DNA]</scope>
    <source>
        <strain evidence="2 3">CGMCC 1.12398</strain>
    </source>
</reference>
<feature type="transmembrane region" description="Helical" evidence="1">
    <location>
        <begin position="6"/>
        <end position="23"/>
    </location>
</feature>
<dbReference type="Proteomes" id="UP000249620">
    <property type="component" value="Unassembled WGS sequence"/>
</dbReference>
<name>A0A327YN69_9FLAO</name>
<organism evidence="2 3">
    <name type="scientific">Flavobacterium aquaticum</name>
    <dbReference type="NCBI Taxonomy" id="1236486"/>
    <lineage>
        <taxon>Bacteria</taxon>
        <taxon>Pseudomonadati</taxon>
        <taxon>Bacteroidota</taxon>
        <taxon>Flavobacteriia</taxon>
        <taxon>Flavobacteriales</taxon>
        <taxon>Flavobacteriaceae</taxon>
        <taxon>Flavobacterium</taxon>
    </lineage>
</organism>
<keyword evidence="1" id="KW-0472">Membrane</keyword>
<evidence type="ECO:0000256" key="1">
    <source>
        <dbReference type="SAM" id="Phobius"/>
    </source>
</evidence>
<comment type="caution">
    <text evidence="2">The sequence shown here is derived from an EMBL/GenBank/DDBJ whole genome shotgun (WGS) entry which is preliminary data.</text>
</comment>
<accession>A0A327YN69</accession>
<keyword evidence="1" id="KW-1133">Transmembrane helix</keyword>
<evidence type="ECO:0000313" key="3">
    <source>
        <dbReference type="Proteomes" id="UP000249620"/>
    </source>
</evidence>
<keyword evidence="1" id="KW-0812">Transmembrane</keyword>
<dbReference type="AlphaFoldDB" id="A0A327YN69"/>
<dbReference type="EMBL" id="QLMI01000005">
    <property type="protein sequence ID" value="RAK21736.1"/>
    <property type="molecule type" value="Genomic_DNA"/>
</dbReference>
<sequence>MLTLLTSLIMFNILYYTLGTIFIKETPFGFEFRFTKLENILVYFMKVIIMKLLY</sequence>
<evidence type="ECO:0000313" key="2">
    <source>
        <dbReference type="EMBL" id="RAK21736.1"/>
    </source>
</evidence>
<proteinExistence type="predicted"/>
<protein>
    <submittedName>
        <fullName evidence="2">Uncharacterized protein</fullName>
    </submittedName>
</protein>
<gene>
    <name evidence="2" type="ORF">B0I03_105169</name>
</gene>
<keyword evidence="3" id="KW-1185">Reference proteome</keyword>